<protein>
    <submittedName>
        <fullName evidence="1">Cytochrome P450</fullName>
    </submittedName>
</protein>
<reference evidence="1 2" key="1">
    <citation type="journal article" date="2018" name="Front. Plant Sci.">
        <title>Red Clover (Trifolium pratense) and Zigzag Clover (T. medium) - A Picture of Genomic Similarities and Differences.</title>
        <authorList>
            <person name="Dluhosova J."/>
            <person name="Istvanek J."/>
            <person name="Nedelnik J."/>
            <person name="Repkova J."/>
        </authorList>
    </citation>
    <scope>NUCLEOTIDE SEQUENCE [LARGE SCALE GENOMIC DNA]</scope>
    <source>
        <strain evidence="2">cv. 10/8</strain>
        <tissue evidence="1">Leaf</tissue>
    </source>
</reference>
<feature type="non-terminal residue" evidence="1">
    <location>
        <position position="59"/>
    </location>
</feature>
<evidence type="ECO:0000313" key="2">
    <source>
        <dbReference type="Proteomes" id="UP000265520"/>
    </source>
</evidence>
<accession>A0A392PKF9</accession>
<keyword evidence="2" id="KW-1185">Reference proteome</keyword>
<name>A0A392PKF9_9FABA</name>
<evidence type="ECO:0000313" key="1">
    <source>
        <dbReference type="EMBL" id="MCI12558.1"/>
    </source>
</evidence>
<dbReference type="AlphaFoldDB" id="A0A392PKF9"/>
<comment type="caution">
    <text evidence="1">The sequence shown here is derived from an EMBL/GenBank/DDBJ whole genome shotgun (WGS) entry which is preliminary data.</text>
</comment>
<dbReference type="Proteomes" id="UP000265520">
    <property type="component" value="Unassembled WGS sequence"/>
</dbReference>
<dbReference type="EMBL" id="LXQA010084665">
    <property type="protein sequence ID" value="MCI12558.1"/>
    <property type="molecule type" value="Genomic_DNA"/>
</dbReference>
<sequence>MGVNVSSEFLGVAERFLHCRIGSIPFIYLGLPVGENHRKEVTWQPLLDSLAKTLGVWRN</sequence>
<proteinExistence type="predicted"/>
<organism evidence="1 2">
    <name type="scientific">Trifolium medium</name>
    <dbReference type="NCBI Taxonomy" id="97028"/>
    <lineage>
        <taxon>Eukaryota</taxon>
        <taxon>Viridiplantae</taxon>
        <taxon>Streptophyta</taxon>
        <taxon>Embryophyta</taxon>
        <taxon>Tracheophyta</taxon>
        <taxon>Spermatophyta</taxon>
        <taxon>Magnoliopsida</taxon>
        <taxon>eudicotyledons</taxon>
        <taxon>Gunneridae</taxon>
        <taxon>Pentapetalae</taxon>
        <taxon>rosids</taxon>
        <taxon>fabids</taxon>
        <taxon>Fabales</taxon>
        <taxon>Fabaceae</taxon>
        <taxon>Papilionoideae</taxon>
        <taxon>50 kb inversion clade</taxon>
        <taxon>NPAAA clade</taxon>
        <taxon>Hologalegina</taxon>
        <taxon>IRL clade</taxon>
        <taxon>Trifolieae</taxon>
        <taxon>Trifolium</taxon>
    </lineage>
</organism>